<evidence type="ECO:0000313" key="8">
    <source>
        <dbReference type="Proteomes" id="UP000887565"/>
    </source>
</evidence>
<dbReference type="EC" id="2.7.1.23" evidence="2"/>
<evidence type="ECO:0000256" key="7">
    <source>
        <dbReference type="SAM" id="MobiDB-lite"/>
    </source>
</evidence>
<keyword evidence="3" id="KW-0808">Transferase</keyword>
<dbReference type="GO" id="GO:0006741">
    <property type="term" value="P:NADP+ biosynthetic process"/>
    <property type="evidence" value="ECO:0007669"/>
    <property type="project" value="InterPro"/>
</dbReference>
<feature type="compositionally biased region" description="Low complexity" evidence="7">
    <location>
        <begin position="77"/>
        <end position="87"/>
    </location>
</feature>
<evidence type="ECO:0000256" key="1">
    <source>
        <dbReference type="ARBA" id="ARBA00010995"/>
    </source>
</evidence>
<dbReference type="WBParaSite" id="nRc.2.0.1.t26460-RA">
    <property type="protein sequence ID" value="nRc.2.0.1.t26460-RA"/>
    <property type="gene ID" value="nRc.2.0.1.g26460"/>
</dbReference>
<evidence type="ECO:0000313" key="9">
    <source>
        <dbReference type="WBParaSite" id="nRc.2.0.1.t26460-RA"/>
    </source>
</evidence>
<dbReference type="PANTHER" id="PTHR13158:SF5">
    <property type="entry name" value="NAD KINASE 2, MITOCHONDRIAL"/>
    <property type="match status" value="1"/>
</dbReference>
<comment type="similarity">
    <text evidence="1">Belongs to the NAD kinase family.</text>
</comment>
<dbReference type="InterPro" id="IPR016064">
    <property type="entry name" value="NAD/diacylglycerol_kinase_sf"/>
</dbReference>
<name>A0A915JJX5_ROMCU</name>
<dbReference type="PANTHER" id="PTHR13158">
    <property type="match status" value="1"/>
</dbReference>
<dbReference type="Gene3D" id="3.40.50.10330">
    <property type="entry name" value="Probable inorganic polyphosphate/atp-NAD kinase, domain 1"/>
    <property type="match status" value="1"/>
</dbReference>
<protein>
    <recommendedName>
        <fullName evidence="2">NAD(+) kinase</fullName>
        <ecNumber evidence="2">2.7.1.23</ecNumber>
    </recommendedName>
</protein>
<organism evidence="8 9">
    <name type="scientific">Romanomermis culicivorax</name>
    <name type="common">Nematode worm</name>
    <dbReference type="NCBI Taxonomy" id="13658"/>
    <lineage>
        <taxon>Eukaryota</taxon>
        <taxon>Metazoa</taxon>
        <taxon>Ecdysozoa</taxon>
        <taxon>Nematoda</taxon>
        <taxon>Enoplea</taxon>
        <taxon>Dorylaimia</taxon>
        <taxon>Mermithida</taxon>
        <taxon>Mermithoidea</taxon>
        <taxon>Mermithidae</taxon>
        <taxon>Romanomermis</taxon>
    </lineage>
</organism>
<evidence type="ECO:0000256" key="4">
    <source>
        <dbReference type="ARBA" id="ARBA00022777"/>
    </source>
</evidence>
<dbReference type="OMA" id="LMICELH"/>
<dbReference type="Pfam" id="PF01513">
    <property type="entry name" value="NAD_kinase"/>
    <property type="match status" value="1"/>
</dbReference>
<feature type="region of interest" description="Disordered" evidence="7">
    <location>
        <begin position="65"/>
        <end position="89"/>
    </location>
</feature>
<evidence type="ECO:0000256" key="2">
    <source>
        <dbReference type="ARBA" id="ARBA00012120"/>
    </source>
</evidence>
<evidence type="ECO:0000256" key="6">
    <source>
        <dbReference type="ARBA" id="ARBA00023027"/>
    </source>
</evidence>
<accession>A0A915JJX5</accession>
<evidence type="ECO:0000256" key="3">
    <source>
        <dbReference type="ARBA" id="ARBA00022679"/>
    </source>
</evidence>
<dbReference type="GO" id="GO:0005739">
    <property type="term" value="C:mitochondrion"/>
    <property type="evidence" value="ECO:0007669"/>
    <property type="project" value="TreeGrafter"/>
</dbReference>
<sequence length="511" mass="59288">MEKSRNKTISGEDLAEKLNDLISNDGQNNEILRKNDSFYNGMTHHDSSPYFTDYDQNIRLNDLKNSRIKNEKSNETNDNNNNNNNGGDELHQIKKFEIKSTEIKFEDDEGRPKFRPHKVLILTKLTRLEFERRTNPDLKERGSDYNRLLAKYRVHSSYLKTICDELQKQGIEYRTVQRWDYSEENIEWADAIFTAGGDGTFLLAASKIRSRNKPVIGINTDPSGSEGYMCLLKKLPENKFPEALSRLLGGEFQWLWRQRIRVTLSGKHAFDDPIELHDQQGENFPLIGQILIYPEYRWSEHVREYEDVRNRLKTHFKGCTPLYGRAFKRRARSVSPSQSTKRVLPFLALNEVFIGESLSSRVSYYELQVDDKEKVKQKSSGFTVCTGTGSTSWYFNINKLTDRCVADLLQIINEELGVQLPTKDPAIINKLCRRFNDQLIFSPSDLPANCKYSQTERAVQEQPICRIVCRFIPMTRTSRFTESPDSSKVPILRLIIEIDFLMICELHSPKL</sequence>
<dbReference type="InterPro" id="IPR017437">
    <property type="entry name" value="ATP-NAD_kinase_PpnK-typ_C"/>
</dbReference>
<keyword evidence="4" id="KW-0418">Kinase</keyword>
<keyword evidence="8" id="KW-1185">Reference proteome</keyword>
<dbReference type="Gene3D" id="2.60.200.30">
    <property type="entry name" value="Probable inorganic polyphosphate/atp-NAD kinase, domain 2"/>
    <property type="match status" value="1"/>
</dbReference>
<reference evidence="9" key="1">
    <citation type="submission" date="2022-11" db="UniProtKB">
        <authorList>
            <consortium name="WormBaseParasite"/>
        </authorList>
    </citation>
    <scope>IDENTIFICATION</scope>
</reference>
<evidence type="ECO:0000256" key="5">
    <source>
        <dbReference type="ARBA" id="ARBA00022857"/>
    </source>
</evidence>
<feature type="compositionally biased region" description="Basic and acidic residues" evidence="7">
    <location>
        <begin position="65"/>
        <end position="75"/>
    </location>
</feature>
<keyword evidence="6" id="KW-0520">NAD</keyword>
<dbReference type="Proteomes" id="UP000887565">
    <property type="component" value="Unplaced"/>
</dbReference>
<dbReference type="GO" id="GO:0003951">
    <property type="term" value="F:NAD+ kinase activity"/>
    <property type="evidence" value="ECO:0007669"/>
    <property type="project" value="UniProtKB-EC"/>
</dbReference>
<dbReference type="SUPFAM" id="SSF111331">
    <property type="entry name" value="NAD kinase/diacylglycerol kinase-like"/>
    <property type="match status" value="1"/>
</dbReference>
<dbReference type="InterPro" id="IPR002504">
    <property type="entry name" value="NADK"/>
</dbReference>
<keyword evidence="5" id="KW-0521">NADP</keyword>
<proteinExistence type="inferred from homology"/>
<dbReference type="InterPro" id="IPR017438">
    <property type="entry name" value="ATP-NAD_kinase_N"/>
</dbReference>
<dbReference type="GO" id="GO:0019674">
    <property type="term" value="P:NAD+ metabolic process"/>
    <property type="evidence" value="ECO:0007669"/>
    <property type="project" value="InterPro"/>
</dbReference>
<dbReference type="AlphaFoldDB" id="A0A915JJX5"/>